<protein>
    <submittedName>
        <fullName evidence="1">Uncharacterized protein</fullName>
    </submittedName>
</protein>
<dbReference type="EMBL" id="VSSQ01058489">
    <property type="protein sequence ID" value="MPN12196.1"/>
    <property type="molecule type" value="Genomic_DNA"/>
</dbReference>
<name>A0A645FF23_9ZZZZ</name>
<comment type="caution">
    <text evidence="1">The sequence shown here is derived from an EMBL/GenBank/DDBJ whole genome shotgun (WGS) entry which is preliminary data.</text>
</comment>
<proteinExistence type="predicted"/>
<organism evidence="1">
    <name type="scientific">bioreactor metagenome</name>
    <dbReference type="NCBI Taxonomy" id="1076179"/>
    <lineage>
        <taxon>unclassified sequences</taxon>
        <taxon>metagenomes</taxon>
        <taxon>ecological metagenomes</taxon>
    </lineage>
</organism>
<sequence length="92" mass="9601">MGNTAAAGVCHLKTTHGALVAGDLNDLNDVGILFIAAHGQFDAFMDDGFFLVDTAAHGGFGTGHNDARDITVSLQKVIFESVASHLAQDFVL</sequence>
<accession>A0A645FF23</accession>
<gene>
    <name evidence="1" type="ORF">SDC9_159508</name>
</gene>
<reference evidence="1" key="1">
    <citation type="submission" date="2019-08" db="EMBL/GenBank/DDBJ databases">
        <authorList>
            <person name="Kucharzyk K."/>
            <person name="Murdoch R.W."/>
            <person name="Higgins S."/>
            <person name="Loffler F."/>
        </authorList>
    </citation>
    <scope>NUCLEOTIDE SEQUENCE</scope>
</reference>
<dbReference type="AlphaFoldDB" id="A0A645FF23"/>
<evidence type="ECO:0000313" key="1">
    <source>
        <dbReference type="EMBL" id="MPN12196.1"/>
    </source>
</evidence>